<dbReference type="Pfam" id="PF00150">
    <property type="entry name" value="Cellulase"/>
    <property type="match status" value="1"/>
</dbReference>
<dbReference type="PANTHER" id="PTHR31297:SF1">
    <property type="entry name" value="GLUCAN 1,3-BETA-GLUCOSIDASE I_II-RELATED"/>
    <property type="match status" value="1"/>
</dbReference>
<evidence type="ECO:0000256" key="9">
    <source>
        <dbReference type="ARBA" id="ARBA00038929"/>
    </source>
</evidence>
<sequence length="360" mass="40082">VDQWTFDSQNSASAIEDHWASFCNESMIETLANYGINALRIPIGYWAYDNSDTPYHSGADAYLERAIGWAKQNDMKVIIDLHGVPGQQNTAEGCGHVANVEWGSSAVNYNKTSDILCQIAEKYGTYESADTVIAISLVNEPSNDYPNTLDATQDWTKSAFAEVRDAAENKNLRIASHDQWVTPKWWIQVNADLNTTAPNGAFLMDIHQYQLFNTSDRAENQDAHVAEVCRWVDEQVVLAKDNNLPLYVGEFGGNTLICVNPDGSTFGDPDGKGHACTQDGCQCEADGGLDLSDWNDPIVQQVRRYVEVQMQYFEKYSLGWFFWNFRGPGAWGFIGGVEKGFIPQPLDNYTYGDQCSSSGL</sequence>
<evidence type="ECO:0000256" key="1">
    <source>
        <dbReference type="ARBA" id="ARBA00004613"/>
    </source>
</evidence>
<dbReference type="InterPro" id="IPR050386">
    <property type="entry name" value="Glycosyl_hydrolase_5"/>
</dbReference>
<keyword evidence="6 10" id="KW-0326">Glycosidase</keyword>
<dbReference type="Gene3D" id="3.20.20.80">
    <property type="entry name" value="Glycosidases"/>
    <property type="match status" value="1"/>
</dbReference>
<dbReference type="EMBL" id="ML978728">
    <property type="protein sequence ID" value="KAF2085713.1"/>
    <property type="molecule type" value="Genomic_DNA"/>
</dbReference>
<dbReference type="GO" id="GO:0009986">
    <property type="term" value="C:cell surface"/>
    <property type="evidence" value="ECO:0007669"/>
    <property type="project" value="TreeGrafter"/>
</dbReference>
<protein>
    <recommendedName>
        <fullName evidence="9">glucan 1,3-beta-glucosidase</fullName>
        <ecNumber evidence="9">3.2.1.58</ecNumber>
    </recommendedName>
</protein>
<dbReference type="OrthoDB" id="62120at2759"/>
<evidence type="ECO:0000313" key="12">
    <source>
        <dbReference type="EMBL" id="KAF2085713.1"/>
    </source>
</evidence>
<keyword evidence="7" id="KW-0961">Cell wall biogenesis/degradation</keyword>
<keyword evidence="5 10" id="KW-0378">Hydrolase</keyword>
<keyword evidence="3" id="KW-0964">Secreted</keyword>
<comment type="caution">
    <text evidence="12">The sequence shown here is derived from an EMBL/GenBank/DDBJ whole genome shotgun (WGS) entry which is preliminary data.</text>
</comment>
<evidence type="ECO:0000256" key="7">
    <source>
        <dbReference type="ARBA" id="ARBA00023316"/>
    </source>
</evidence>
<proteinExistence type="inferred from homology"/>
<dbReference type="GO" id="GO:0071555">
    <property type="term" value="P:cell wall organization"/>
    <property type="evidence" value="ECO:0007669"/>
    <property type="project" value="UniProtKB-KW"/>
</dbReference>
<dbReference type="AlphaFoldDB" id="A0A9P4HS59"/>
<keyword evidence="13" id="KW-1185">Reference proteome</keyword>
<dbReference type="SUPFAM" id="SSF51445">
    <property type="entry name" value="(Trans)glycosidases"/>
    <property type="match status" value="1"/>
</dbReference>
<dbReference type="InterPro" id="IPR017853">
    <property type="entry name" value="GH"/>
</dbReference>
<evidence type="ECO:0000259" key="11">
    <source>
        <dbReference type="Pfam" id="PF00150"/>
    </source>
</evidence>
<evidence type="ECO:0000313" key="13">
    <source>
        <dbReference type="Proteomes" id="UP000799776"/>
    </source>
</evidence>
<comment type="similarity">
    <text evidence="2 10">Belongs to the glycosyl hydrolase 5 (cellulase A) family.</text>
</comment>
<reference evidence="12" key="1">
    <citation type="journal article" date="2020" name="Stud. Mycol.">
        <title>101 Dothideomycetes genomes: a test case for predicting lifestyles and emergence of pathogens.</title>
        <authorList>
            <person name="Haridas S."/>
            <person name="Albert R."/>
            <person name="Binder M."/>
            <person name="Bloem J."/>
            <person name="Labutti K."/>
            <person name="Salamov A."/>
            <person name="Andreopoulos B."/>
            <person name="Baker S."/>
            <person name="Barry K."/>
            <person name="Bills G."/>
            <person name="Bluhm B."/>
            <person name="Cannon C."/>
            <person name="Castanera R."/>
            <person name="Culley D."/>
            <person name="Daum C."/>
            <person name="Ezra D."/>
            <person name="Gonzalez J."/>
            <person name="Henrissat B."/>
            <person name="Kuo A."/>
            <person name="Liang C."/>
            <person name="Lipzen A."/>
            <person name="Lutzoni F."/>
            <person name="Magnuson J."/>
            <person name="Mondo S."/>
            <person name="Nolan M."/>
            <person name="Ohm R."/>
            <person name="Pangilinan J."/>
            <person name="Park H.-J."/>
            <person name="Ramirez L."/>
            <person name="Alfaro M."/>
            <person name="Sun H."/>
            <person name="Tritt A."/>
            <person name="Yoshinaga Y."/>
            <person name="Zwiers L.-H."/>
            <person name="Turgeon B."/>
            <person name="Goodwin S."/>
            <person name="Spatafora J."/>
            <person name="Crous P."/>
            <person name="Grigoriev I."/>
        </authorList>
    </citation>
    <scope>NUCLEOTIDE SEQUENCE</scope>
    <source>
        <strain evidence="12">CBS 121410</strain>
    </source>
</reference>
<dbReference type="GO" id="GO:0004338">
    <property type="term" value="F:glucan exo-1,3-beta-glucosidase activity"/>
    <property type="evidence" value="ECO:0007669"/>
    <property type="project" value="UniProtKB-EC"/>
</dbReference>
<evidence type="ECO:0000256" key="10">
    <source>
        <dbReference type="RuleBase" id="RU361153"/>
    </source>
</evidence>
<evidence type="ECO:0000256" key="5">
    <source>
        <dbReference type="ARBA" id="ARBA00022801"/>
    </source>
</evidence>
<gene>
    <name evidence="12" type="ORF">K490DRAFT_45955</name>
</gene>
<feature type="domain" description="Glycoside hydrolase family 5" evidence="11">
    <location>
        <begin position="14"/>
        <end position="254"/>
    </location>
</feature>
<keyword evidence="4" id="KW-0732">Signal</keyword>
<evidence type="ECO:0000256" key="8">
    <source>
        <dbReference type="ARBA" id="ARBA00036824"/>
    </source>
</evidence>
<feature type="non-terminal residue" evidence="12">
    <location>
        <position position="1"/>
    </location>
</feature>
<name>A0A9P4HS59_9PEZI</name>
<comment type="subcellular location">
    <subcellularLocation>
        <location evidence="1">Secreted</location>
    </subcellularLocation>
</comment>
<evidence type="ECO:0000256" key="2">
    <source>
        <dbReference type="ARBA" id="ARBA00005641"/>
    </source>
</evidence>
<evidence type="ECO:0000256" key="4">
    <source>
        <dbReference type="ARBA" id="ARBA00022729"/>
    </source>
</evidence>
<dbReference type="GO" id="GO:0009251">
    <property type="term" value="P:glucan catabolic process"/>
    <property type="evidence" value="ECO:0007669"/>
    <property type="project" value="TreeGrafter"/>
</dbReference>
<accession>A0A9P4HS59</accession>
<dbReference type="EC" id="3.2.1.58" evidence="9"/>
<evidence type="ECO:0000256" key="3">
    <source>
        <dbReference type="ARBA" id="ARBA00022525"/>
    </source>
</evidence>
<organism evidence="12 13">
    <name type="scientific">Saccharata proteae CBS 121410</name>
    <dbReference type="NCBI Taxonomy" id="1314787"/>
    <lineage>
        <taxon>Eukaryota</taxon>
        <taxon>Fungi</taxon>
        <taxon>Dikarya</taxon>
        <taxon>Ascomycota</taxon>
        <taxon>Pezizomycotina</taxon>
        <taxon>Dothideomycetes</taxon>
        <taxon>Dothideomycetes incertae sedis</taxon>
        <taxon>Botryosphaeriales</taxon>
        <taxon>Saccharataceae</taxon>
        <taxon>Saccharata</taxon>
    </lineage>
</organism>
<comment type="catalytic activity">
    <reaction evidence="8">
        <text>Successive hydrolysis of beta-D-glucose units from the non-reducing ends of (1-&gt;3)-beta-D-glucans, releasing alpha-glucose.</text>
        <dbReference type="EC" id="3.2.1.58"/>
    </reaction>
</comment>
<dbReference type="Proteomes" id="UP000799776">
    <property type="component" value="Unassembled WGS sequence"/>
</dbReference>
<dbReference type="PANTHER" id="PTHR31297">
    <property type="entry name" value="GLUCAN ENDO-1,6-BETA-GLUCOSIDASE B"/>
    <property type="match status" value="1"/>
</dbReference>
<dbReference type="GO" id="GO:0005576">
    <property type="term" value="C:extracellular region"/>
    <property type="evidence" value="ECO:0007669"/>
    <property type="project" value="UniProtKB-SubCell"/>
</dbReference>
<evidence type="ECO:0000256" key="6">
    <source>
        <dbReference type="ARBA" id="ARBA00023295"/>
    </source>
</evidence>
<dbReference type="InterPro" id="IPR001547">
    <property type="entry name" value="Glyco_hydro_5"/>
</dbReference>